<dbReference type="GO" id="GO:0017004">
    <property type="term" value="P:cytochrome complex assembly"/>
    <property type="evidence" value="ECO:0007669"/>
    <property type="project" value="UniProtKB-KW"/>
</dbReference>
<evidence type="ECO:0000256" key="4">
    <source>
        <dbReference type="ARBA" id="ARBA00023136"/>
    </source>
</evidence>
<dbReference type="AlphaFoldDB" id="A0A0M8K6F3"/>
<dbReference type="EMBL" id="BBZA01000006">
    <property type="protein sequence ID" value="GAP61682.1"/>
    <property type="molecule type" value="Genomic_DNA"/>
</dbReference>
<keyword evidence="8" id="KW-1185">Reference proteome</keyword>
<dbReference type="Proteomes" id="UP000050502">
    <property type="component" value="Unassembled WGS sequence"/>
</dbReference>
<evidence type="ECO:0000313" key="7">
    <source>
        <dbReference type="EMBL" id="KPL88489.1"/>
    </source>
</evidence>
<sequence>MSVLVREEPHIGPIPKRKFKFVVGGVVILLAMAFLIYQGVRAGGAYYITLAEMVARGDAIVGDMVRVEAVVDKESVEYDTRNIVLRFDMVDDQGNRMPVVYHDVMPDLFMKSTSVIVEGRVNENGVFEASNILVKCPSKYEEAAESGAEVPADHYQGVPTDGQ</sequence>
<accession>A0A0M8K6F3</accession>
<evidence type="ECO:0000256" key="2">
    <source>
        <dbReference type="ARBA" id="ARBA00022617"/>
    </source>
</evidence>
<evidence type="ECO:0000256" key="5">
    <source>
        <dbReference type="SAM" id="Phobius"/>
    </source>
</evidence>
<comment type="subcellular location">
    <subcellularLocation>
        <location evidence="1">Membrane</location>
    </subcellularLocation>
</comment>
<evidence type="ECO:0000313" key="6">
    <source>
        <dbReference type="EMBL" id="GAP61682.1"/>
    </source>
</evidence>
<reference evidence="8" key="3">
    <citation type="submission" date="2015-08" db="EMBL/GenBank/DDBJ databases">
        <title>Draft Genome Sequence of a Heterotrophic Facultative Anaerobic Bacterium Ardenticatena maritima Strain 110S.</title>
        <authorList>
            <person name="Kawaichi S."/>
            <person name="Yoshida T."/>
            <person name="Sako Y."/>
            <person name="Nakamura R."/>
        </authorList>
    </citation>
    <scope>NUCLEOTIDE SEQUENCE [LARGE SCALE GENOMIC DNA]</scope>
    <source>
        <strain evidence="8">110S</strain>
    </source>
</reference>
<protein>
    <submittedName>
        <fullName evidence="6">Cytochrome c-type biogenesis protein CcmE</fullName>
    </submittedName>
</protein>
<dbReference type="GO" id="GO:0020037">
    <property type="term" value="F:heme binding"/>
    <property type="evidence" value="ECO:0007669"/>
    <property type="project" value="InterPro"/>
</dbReference>
<dbReference type="InterPro" id="IPR036127">
    <property type="entry name" value="CcmE-like_sf"/>
</dbReference>
<gene>
    <name evidence="6" type="primary">ccmE</name>
    <name evidence="6" type="ORF">ARMA_0105</name>
    <name evidence="7" type="ORF">SE16_06770</name>
</gene>
<feature type="transmembrane region" description="Helical" evidence="5">
    <location>
        <begin position="21"/>
        <end position="40"/>
    </location>
</feature>
<dbReference type="GO" id="GO:0005886">
    <property type="term" value="C:plasma membrane"/>
    <property type="evidence" value="ECO:0007669"/>
    <property type="project" value="InterPro"/>
</dbReference>
<keyword evidence="3" id="KW-0201">Cytochrome c-type biogenesis</keyword>
<dbReference type="InterPro" id="IPR012340">
    <property type="entry name" value="NA-bd_OB-fold"/>
</dbReference>
<name>A0A0M8K6F3_9CHLR</name>
<organism evidence="6 8">
    <name type="scientific">Ardenticatena maritima</name>
    <dbReference type="NCBI Taxonomy" id="872965"/>
    <lineage>
        <taxon>Bacteria</taxon>
        <taxon>Bacillati</taxon>
        <taxon>Chloroflexota</taxon>
        <taxon>Ardenticatenia</taxon>
        <taxon>Ardenticatenales</taxon>
        <taxon>Ardenticatenaceae</taxon>
        <taxon>Ardenticatena</taxon>
    </lineage>
</organism>
<dbReference type="Pfam" id="PF03100">
    <property type="entry name" value="CcmE"/>
    <property type="match status" value="1"/>
</dbReference>
<keyword evidence="5" id="KW-0812">Transmembrane</keyword>
<keyword evidence="2" id="KW-0349">Heme</keyword>
<reference evidence="6 8" key="1">
    <citation type="journal article" date="2015" name="Genome Announc.">
        <title>Draft Genome Sequence of a Heterotrophic Facultative Anaerobic Thermophilic Bacterium, Ardenticatena maritima Strain 110ST.</title>
        <authorList>
            <person name="Kawaichi S."/>
            <person name="Yoshida T."/>
            <person name="Sako Y."/>
            <person name="Nakamura R."/>
        </authorList>
    </citation>
    <scope>NUCLEOTIDE SEQUENCE [LARGE SCALE GENOMIC DNA]</scope>
    <source>
        <strain evidence="6 8">110S</strain>
    </source>
</reference>
<dbReference type="Proteomes" id="UP000037784">
    <property type="component" value="Unassembled WGS sequence"/>
</dbReference>
<evidence type="ECO:0000313" key="9">
    <source>
        <dbReference type="Proteomes" id="UP000050502"/>
    </source>
</evidence>
<dbReference type="EMBL" id="LGKN01000004">
    <property type="protein sequence ID" value="KPL88489.1"/>
    <property type="molecule type" value="Genomic_DNA"/>
</dbReference>
<reference evidence="7 9" key="2">
    <citation type="submission" date="2015-07" db="EMBL/GenBank/DDBJ databases">
        <title>Whole genome sequence of Ardenticatena maritima DSM 23922.</title>
        <authorList>
            <person name="Hemp J."/>
            <person name="Ward L.M."/>
            <person name="Pace L.A."/>
            <person name="Fischer W.W."/>
        </authorList>
    </citation>
    <scope>NUCLEOTIDE SEQUENCE [LARGE SCALE GENOMIC DNA]</scope>
    <source>
        <strain evidence="7 9">110S</strain>
    </source>
</reference>
<comment type="caution">
    <text evidence="6">The sequence shown here is derived from an EMBL/GenBank/DDBJ whole genome shotgun (WGS) entry which is preliminary data.</text>
</comment>
<proteinExistence type="predicted"/>
<keyword evidence="5" id="KW-1133">Transmembrane helix</keyword>
<dbReference type="InterPro" id="IPR004329">
    <property type="entry name" value="CcmE"/>
</dbReference>
<evidence type="ECO:0000256" key="1">
    <source>
        <dbReference type="ARBA" id="ARBA00004370"/>
    </source>
</evidence>
<evidence type="ECO:0000313" key="8">
    <source>
        <dbReference type="Proteomes" id="UP000037784"/>
    </source>
</evidence>
<keyword evidence="2" id="KW-0408">Iron</keyword>
<keyword evidence="4 5" id="KW-0472">Membrane</keyword>
<evidence type="ECO:0000256" key="3">
    <source>
        <dbReference type="ARBA" id="ARBA00022748"/>
    </source>
</evidence>
<dbReference type="SUPFAM" id="SSF82093">
    <property type="entry name" value="Heme chaperone CcmE"/>
    <property type="match status" value="1"/>
</dbReference>
<dbReference type="STRING" id="872965.SE16_06770"/>
<keyword evidence="2" id="KW-0479">Metal-binding</keyword>
<dbReference type="InParanoid" id="A0A0M8K6F3"/>
<dbReference type="RefSeq" id="WP_054491635.1">
    <property type="nucleotide sequence ID" value="NZ_BBZA01000006.1"/>
</dbReference>
<dbReference type="OrthoDB" id="9794828at2"/>
<dbReference type="Gene3D" id="2.40.50.140">
    <property type="entry name" value="Nucleic acid-binding proteins"/>
    <property type="match status" value="1"/>
</dbReference>
<dbReference type="GO" id="GO:0017003">
    <property type="term" value="P:protein-heme linkage"/>
    <property type="evidence" value="ECO:0007669"/>
    <property type="project" value="InterPro"/>
</dbReference>